<comment type="similarity">
    <text evidence="2 3">Belongs to the peptidase M16 family.</text>
</comment>
<dbReference type="PANTHER" id="PTHR11851">
    <property type="entry name" value="METALLOPROTEASE"/>
    <property type="match status" value="1"/>
</dbReference>
<feature type="domain" description="Peptidase M16 C-terminal" evidence="7">
    <location>
        <begin position="231"/>
        <end position="414"/>
    </location>
</feature>
<dbReference type="OrthoDB" id="9811314at2"/>
<feature type="domain" description="Peptidase M16 N-terminal" evidence="6">
    <location>
        <begin position="65"/>
        <end position="192"/>
    </location>
</feature>
<dbReference type="GO" id="GO:0046872">
    <property type="term" value="F:metal ion binding"/>
    <property type="evidence" value="ECO:0007669"/>
    <property type="project" value="InterPro"/>
</dbReference>
<evidence type="ECO:0000313" key="8">
    <source>
        <dbReference type="EMBL" id="AEF85228.1"/>
    </source>
</evidence>
<dbReference type="PANTHER" id="PTHR11851:SF49">
    <property type="entry name" value="MITOCHONDRIAL-PROCESSING PEPTIDASE SUBUNIT ALPHA"/>
    <property type="match status" value="1"/>
</dbReference>
<dbReference type="PROSITE" id="PS00143">
    <property type="entry name" value="INSULINASE"/>
    <property type="match status" value="1"/>
</dbReference>
<dbReference type="InterPro" id="IPR011765">
    <property type="entry name" value="Pept_M16_N"/>
</dbReference>
<name>F5YN14_TREPZ</name>
<dbReference type="HOGENOM" id="CLU_008156_0_0_12"/>
<comment type="cofactor">
    <cofactor evidence="1">
        <name>Zn(2+)</name>
        <dbReference type="ChEBI" id="CHEBI:29105"/>
    </cofactor>
</comment>
<proteinExistence type="inferred from homology"/>
<dbReference type="Gene3D" id="3.30.830.10">
    <property type="entry name" value="Metalloenzyme, LuxS/M16 peptidase-like"/>
    <property type="match status" value="4"/>
</dbReference>
<reference evidence="9" key="1">
    <citation type="submission" date="2009-12" db="EMBL/GenBank/DDBJ databases">
        <title>Complete sequence of Treponema primitia strain ZAS-2.</title>
        <authorList>
            <person name="Tetu S.G."/>
            <person name="Matson E."/>
            <person name="Ren Q."/>
            <person name="Seshadri R."/>
            <person name="Elbourne L."/>
            <person name="Hassan K.A."/>
            <person name="Durkin A."/>
            <person name="Radune D."/>
            <person name="Mohamoud Y."/>
            <person name="Shay R."/>
            <person name="Jin S."/>
            <person name="Zhang X."/>
            <person name="Lucey K."/>
            <person name="Ballor N.R."/>
            <person name="Ottesen E."/>
            <person name="Rosenthal R."/>
            <person name="Allen A."/>
            <person name="Leadbetter J.R."/>
            <person name="Paulsen I.T."/>
        </authorList>
    </citation>
    <scope>NUCLEOTIDE SEQUENCE [LARGE SCALE GENOMIC DNA]</scope>
    <source>
        <strain evidence="9">ATCC BAA-887 / DSM 12427 / ZAS-2</strain>
    </source>
</reference>
<evidence type="ECO:0000256" key="1">
    <source>
        <dbReference type="ARBA" id="ARBA00001947"/>
    </source>
</evidence>
<dbReference type="InterPro" id="IPR011249">
    <property type="entry name" value="Metalloenz_LuxS/M16"/>
</dbReference>
<sequence>MYTFKNLSKIPGLMALTLSLTLFSCATSGAYKPALYGNLGAPKDAVPFMPAARTGTLPNGLKYYILENAMPEGRAYLTMAVHAGSLQEEDDQQGLAHFVEHMAFNGTERFPKSELIEYLRSLGMRWGPEVNAYTSYDQTVYGIEVPVEADGEGRKIVPDQALAVIDDWTRAVTFAPEEVDSERGVVLEEYRTRLGAWERIWRKMAAVIFKGTPYVDRFPIGVPEIIGSAPRERLVDYYRTWYRADNMALVFVGDFDGEKLETELASHFSASAPASSLERPSLIPSNPKKGNLAVEINTDPELPHTRIDLFYKLPVNKLTNETDLASYRQGIINNLIDRMLSMRFDEAAHKPDTPYTAAGAGLSEYAGAVNNYMFIAIAKTGSAEAALSALLLEKEKMARYGFTDSEIDQAKRSLLADMERIVSEKDRQHSSGYLDSFVNHFINGDTPTDTSWDLNALTVLLPGISTREIAGAAKNYFAYKDLTVFISAPDADAASLPNPDTVRRLVKQSERASVPRPVNENLDATLLDRRPTPGSISSETKDESSGTIQWELSNGAKVILKETKNKNNQIVLYAMARGGLTSVPENQIVSADLSAEMMSASGVGPYSRSDLAKKLADKQVSISFGVSGMLRNVQGSSTTGDLQTLFELLYLHFTQPRIDPEPVASLIDDYRTELAQRNENPEALFYDEVTRTLYNNNIYYKPMAMEDLEKINIDDALAFLKQASNPGDYTFVFTGNLDIPALRSFTEAYLASIPPGETWNTWTDPQIVRPENVEREVRKGLEEKSLVYLSWMLPKTEYTAAGSAAADVLSEYLDNKLMERIRKQMGGAYSISGNVSLSPLPSPGETTMSVYFPCDPQRVQELRTAVMEELELVAKGTIDKDAFNKSVEGLKKSFDLKMQDNGYIGRSLAYLTTLYNLPLSHLEQPPELYQAVTVQDLQGMMGKLLARGVVSVILYPAN</sequence>
<evidence type="ECO:0000259" key="6">
    <source>
        <dbReference type="Pfam" id="PF00675"/>
    </source>
</evidence>
<gene>
    <name evidence="8" type="ordered locus">TREPR_0371</name>
</gene>
<dbReference type="RefSeq" id="WP_015709637.1">
    <property type="nucleotide sequence ID" value="NC_015578.1"/>
</dbReference>
<accession>F5YN14</accession>
<dbReference type="Proteomes" id="UP000009223">
    <property type="component" value="Chromosome"/>
</dbReference>
<evidence type="ECO:0000259" key="7">
    <source>
        <dbReference type="Pfam" id="PF05193"/>
    </source>
</evidence>
<organism evidence="8 9">
    <name type="scientific">Treponema primitia (strain ATCC BAA-887 / DSM 12427 / ZAS-2)</name>
    <dbReference type="NCBI Taxonomy" id="545694"/>
    <lineage>
        <taxon>Bacteria</taxon>
        <taxon>Pseudomonadati</taxon>
        <taxon>Spirochaetota</taxon>
        <taxon>Spirochaetia</taxon>
        <taxon>Spirochaetales</taxon>
        <taxon>Treponemataceae</taxon>
        <taxon>Treponema</taxon>
    </lineage>
</organism>
<dbReference type="AlphaFoldDB" id="F5YN14"/>
<dbReference type="SUPFAM" id="SSF63411">
    <property type="entry name" value="LuxS/MPP-like metallohydrolase"/>
    <property type="match status" value="4"/>
</dbReference>
<dbReference type="GO" id="GO:0004222">
    <property type="term" value="F:metalloendopeptidase activity"/>
    <property type="evidence" value="ECO:0007669"/>
    <property type="project" value="InterPro"/>
</dbReference>
<reference evidence="8 9" key="2">
    <citation type="journal article" date="2011" name="ISME J.">
        <title>RNA-seq reveals cooperative metabolic interactions between two termite-gut spirochete species in co-culture.</title>
        <authorList>
            <person name="Rosenthal A.Z."/>
            <person name="Matson E.G."/>
            <person name="Eldar A."/>
            <person name="Leadbetter J.R."/>
        </authorList>
    </citation>
    <scope>NUCLEOTIDE SEQUENCE [LARGE SCALE GENOMIC DNA]</scope>
    <source>
        <strain evidence="9">ATCC BAA-887 / DSM 12427 / ZAS-2</strain>
    </source>
</reference>
<dbReference type="GO" id="GO:0006508">
    <property type="term" value="P:proteolysis"/>
    <property type="evidence" value="ECO:0007669"/>
    <property type="project" value="InterPro"/>
</dbReference>
<feature type="signal peptide" evidence="5">
    <location>
        <begin position="1"/>
        <end position="26"/>
    </location>
</feature>
<keyword evidence="5" id="KW-0732">Signal</keyword>
<dbReference type="eggNOG" id="COG0612">
    <property type="taxonomic scope" value="Bacteria"/>
</dbReference>
<evidence type="ECO:0000256" key="5">
    <source>
        <dbReference type="SAM" id="SignalP"/>
    </source>
</evidence>
<dbReference type="InterPro" id="IPR050361">
    <property type="entry name" value="MPP/UQCRC_Complex"/>
</dbReference>
<dbReference type="KEGG" id="tpi:TREPR_0371"/>
<evidence type="ECO:0000256" key="4">
    <source>
        <dbReference type="SAM" id="MobiDB-lite"/>
    </source>
</evidence>
<feature type="domain" description="Peptidase M16 C-terminal" evidence="7">
    <location>
        <begin position="710"/>
        <end position="889"/>
    </location>
</feature>
<keyword evidence="9" id="KW-1185">Reference proteome</keyword>
<feature type="region of interest" description="Disordered" evidence="4">
    <location>
        <begin position="509"/>
        <end position="547"/>
    </location>
</feature>
<dbReference type="InterPro" id="IPR007863">
    <property type="entry name" value="Peptidase_M16_C"/>
</dbReference>
<evidence type="ECO:0000313" key="9">
    <source>
        <dbReference type="Proteomes" id="UP000009223"/>
    </source>
</evidence>
<dbReference type="PROSITE" id="PS51257">
    <property type="entry name" value="PROKAR_LIPOPROTEIN"/>
    <property type="match status" value="1"/>
</dbReference>
<dbReference type="STRING" id="545694.TREPR_0371"/>
<dbReference type="Pfam" id="PF00675">
    <property type="entry name" value="Peptidase_M16"/>
    <property type="match status" value="1"/>
</dbReference>
<feature type="chain" id="PRO_5003332001" evidence="5">
    <location>
        <begin position="27"/>
        <end position="958"/>
    </location>
</feature>
<dbReference type="Pfam" id="PF05193">
    <property type="entry name" value="Peptidase_M16_C"/>
    <property type="match status" value="2"/>
</dbReference>
<evidence type="ECO:0000256" key="2">
    <source>
        <dbReference type="ARBA" id="ARBA00007261"/>
    </source>
</evidence>
<dbReference type="EMBL" id="CP001843">
    <property type="protein sequence ID" value="AEF85228.1"/>
    <property type="molecule type" value="Genomic_DNA"/>
</dbReference>
<dbReference type="InterPro" id="IPR001431">
    <property type="entry name" value="Pept_M16_Zn_BS"/>
</dbReference>
<protein>
    <submittedName>
        <fullName evidence="8">Putative peptidase, M16 family</fullName>
    </submittedName>
</protein>
<evidence type="ECO:0000256" key="3">
    <source>
        <dbReference type="RuleBase" id="RU004447"/>
    </source>
</evidence>